<gene>
    <name evidence="2" type="ORF">HYALB_00013339</name>
</gene>
<evidence type="ECO:0000256" key="1">
    <source>
        <dbReference type="SAM" id="MobiDB-lite"/>
    </source>
</evidence>
<evidence type="ECO:0000313" key="2">
    <source>
        <dbReference type="EMBL" id="CAG8981723.1"/>
    </source>
</evidence>
<protein>
    <submittedName>
        <fullName evidence="2">Uncharacterized protein</fullName>
    </submittedName>
</protein>
<reference evidence="2" key="1">
    <citation type="submission" date="2021-07" db="EMBL/GenBank/DDBJ databases">
        <authorList>
            <person name="Durling M."/>
        </authorList>
    </citation>
    <scope>NUCLEOTIDE SEQUENCE</scope>
</reference>
<feature type="region of interest" description="Disordered" evidence="1">
    <location>
        <begin position="164"/>
        <end position="201"/>
    </location>
</feature>
<evidence type="ECO:0000313" key="3">
    <source>
        <dbReference type="Proteomes" id="UP000701801"/>
    </source>
</evidence>
<comment type="caution">
    <text evidence="2">The sequence shown here is derived from an EMBL/GenBank/DDBJ whole genome shotgun (WGS) entry which is preliminary data.</text>
</comment>
<dbReference type="EMBL" id="CAJVRM010000510">
    <property type="protein sequence ID" value="CAG8981723.1"/>
    <property type="molecule type" value="Genomic_DNA"/>
</dbReference>
<dbReference type="AlphaFoldDB" id="A0A9N9LXL4"/>
<keyword evidence="3" id="KW-1185">Reference proteome</keyword>
<feature type="compositionally biased region" description="Basic and acidic residues" evidence="1">
    <location>
        <begin position="164"/>
        <end position="178"/>
    </location>
</feature>
<dbReference type="OrthoDB" id="5431044at2759"/>
<accession>A0A9N9LXL4</accession>
<name>A0A9N9LXL4_9HELO</name>
<proteinExistence type="predicted"/>
<organism evidence="2 3">
    <name type="scientific">Hymenoscyphus albidus</name>
    <dbReference type="NCBI Taxonomy" id="595503"/>
    <lineage>
        <taxon>Eukaryota</taxon>
        <taxon>Fungi</taxon>
        <taxon>Dikarya</taxon>
        <taxon>Ascomycota</taxon>
        <taxon>Pezizomycotina</taxon>
        <taxon>Leotiomycetes</taxon>
        <taxon>Helotiales</taxon>
        <taxon>Helotiaceae</taxon>
        <taxon>Hymenoscyphus</taxon>
    </lineage>
</organism>
<dbReference type="Proteomes" id="UP000701801">
    <property type="component" value="Unassembled WGS sequence"/>
</dbReference>
<sequence length="216" mass="23228">MSGCSETFSKVPHGLSIHHKSSSENLLTLTDQCIAIDNFDVTHVPKTIDLRAPSSFFDQPTDNATDEAWLELLASANIHVTAAELARITEILPLPRSYPSYSVIANITIWSTIEPACSVIAACLPTFGPLSQKGRSPESLVASIGSVLSLRSFSSSLATEKRGKVSQEKISREDEESRAGWAKHNGAGSTTVESGAHSDVVPKRGEIIMEKSFSSE</sequence>